<dbReference type="InterPro" id="IPR036683">
    <property type="entry name" value="CO_DH_flav_C_dom_sf"/>
</dbReference>
<evidence type="ECO:0000313" key="5">
    <source>
        <dbReference type="Proteomes" id="UP000029995"/>
    </source>
</evidence>
<dbReference type="SMART" id="SM01092">
    <property type="entry name" value="CO_deh_flav_C"/>
    <property type="match status" value="1"/>
</dbReference>
<dbReference type="GO" id="GO:0071949">
    <property type="term" value="F:FAD binding"/>
    <property type="evidence" value="ECO:0007669"/>
    <property type="project" value="InterPro"/>
</dbReference>
<dbReference type="PANTHER" id="PTHR42659">
    <property type="entry name" value="XANTHINE DEHYDROGENASE SUBUNIT C-RELATED"/>
    <property type="match status" value="1"/>
</dbReference>
<keyword evidence="1" id="KW-0285">Flavoprotein</keyword>
<protein>
    <submittedName>
        <fullName evidence="4">FAD-binding molybdopterin dehydrogenase</fullName>
    </submittedName>
</protein>
<evidence type="ECO:0000256" key="1">
    <source>
        <dbReference type="ARBA" id="ARBA00022630"/>
    </source>
</evidence>
<accession>A0A0A0D8F3</accession>
<dbReference type="PROSITE" id="PS51387">
    <property type="entry name" value="FAD_PCMH"/>
    <property type="match status" value="1"/>
</dbReference>
<dbReference type="GO" id="GO:0016491">
    <property type="term" value="F:oxidoreductase activity"/>
    <property type="evidence" value="ECO:0007669"/>
    <property type="project" value="InterPro"/>
</dbReference>
<dbReference type="Pfam" id="PF00941">
    <property type="entry name" value="FAD_binding_5"/>
    <property type="match status" value="1"/>
</dbReference>
<dbReference type="InterPro" id="IPR036318">
    <property type="entry name" value="FAD-bd_PCMH-like_sf"/>
</dbReference>
<keyword evidence="2" id="KW-0274">FAD</keyword>
<reference evidence="4 5" key="1">
    <citation type="submission" date="2014-01" db="EMBL/GenBank/DDBJ databases">
        <title>Genome sequence determination for a cystic fibrosis isolate, Inquilinus limosus.</title>
        <authorList>
            <person name="Pino M."/>
            <person name="Di Conza J."/>
            <person name="Gutkind G."/>
        </authorList>
    </citation>
    <scope>NUCLEOTIDE SEQUENCE [LARGE SCALE GENOMIC DNA]</scope>
    <source>
        <strain evidence="4 5">MP06</strain>
    </source>
</reference>
<evidence type="ECO:0000313" key="4">
    <source>
        <dbReference type="EMBL" id="KGM34414.1"/>
    </source>
</evidence>
<dbReference type="RefSeq" id="WP_034835153.1">
    <property type="nucleotide sequence ID" value="NZ_JANX01000094.1"/>
</dbReference>
<dbReference type="InterPro" id="IPR016167">
    <property type="entry name" value="FAD-bd_PCMH_sub1"/>
</dbReference>
<dbReference type="Gene3D" id="3.30.43.10">
    <property type="entry name" value="Uridine Diphospho-n-acetylenolpyruvylglucosamine Reductase, domain 2"/>
    <property type="match status" value="1"/>
</dbReference>
<dbReference type="InterPro" id="IPR005107">
    <property type="entry name" value="CO_DH_flav_C"/>
</dbReference>
<dbReference type="PANTHER" id="PTHR42659:SF1">
    <property type="entry name" value="OXIDOREDUCTASE"/>
    <property type="match status" value="1"/>
</dbReference>
<evidence type="ECO:0000259" key="3">
    <source>
        <dbReference type="PROSITE" id="PS51387"/>
    </source>
</evidence>
<dbReference type="AlphaFoldDB" id="A0A0A0D8F3"/>
<dbReference type="EMBL" id="JANX01000094">
    <property type="protein sequence ID" value="KGM34414.1"/>
    <property type="molecule type" value="Genomic_DNA"/>
</dbReference>
<comment type="caution">
    <text evidence="4">The sequence shown here is derived from an EMBL/GenBank/DDBJ whole genome shotgun (WGS) entry which is preliminary data.</text>
</comment>
<dbReference type="InterPro" id="IPR051312">
    <property type="entry name" value="Diverse_Substr_Oxidored"/>
</dbReference>
<dbReference type="Gene3D" id="3.30.390.50">
    <property type="entry name" value="CO dehydrogenase flavoprotein, C-terminal domain"/>
    <property type="match status" value="1"/>
</dbReference>
<dbReference type="InterPro" id="IPR016169">
    <property type="entry name" value="FAD-bd_PCMH_sub2"/>
</dbReference>
<dbReference type="Pfam" id="PF03450">
    <property type="entry name" value="CO_deh_flav_C"/>
    <property type="match status" value="1"/>
</dbReference>
<sequence>MRPFLYDQAASARDAARAAGGEPAAAFIAGGTTLLDLMKLDVLRPERLIDITGIGEDGIESTAQGLRLGGMARMADVAAHEEVRRDYPVIAEALDLAASQQLRNMARLGGNLLQRTRCPYFRDPSWSACNRRVPGSGCAALEGVNRQHAVLGTSDACIATYPGDLAQALVALDATLDIVGPDGARTMPVAELHRLPDARPEVETTLAPGEIITAIDVPAGPWTRRSLYLKIRDRESYAFALASAAVALDIADGVVREARIGLGGVATIPWRARAAEAELKGRPLDEASAGSAAEAAFASARPRRHNAFKVELGRRTLVRALLQAATMEA</sequence>
<dbReference type="InterPro" id="IPR002346">
    <property type="entry name" value="Mopterin_DH_FAD-bd"/>
</dbReference>
<proteinExistence type="predicted"/>
<dbReference type="InterPro" id="IPR016166">
    <property type="entry name" value="FAD-bd_PCMH"/>
</dbReference>
<gene>
    <name evidence="4" type="ORF">P409_10350</name>
</gene>
<dbReference type="Proteomes" id="UP000029995">
    <property type="component" value="Unassembled WGS sequence"/>
</dbReference>
<dbReference type="SUPFAM" id="SSF56176">
    <property type="entry name" value="FAD-binding/transporter-associated domain-like"/>
    <property type="match status" value="1"/>
</dbReference>
<evidence type="ECO:0000256" key="2">
    <source>
        <dbReference type="ARBA" id="ARBA00022827"/>
    </source>
</evidence>
<dbReference type="OrthoDB" id="9814706at2"/>
<dbReference type="SUPFAM" id="SSF55447">
    <property type="entry name" value="CO dehydrogenase flavoprotein C-terminal domain-like"/>
    <property type="match status" value="1"/>
</dbReference>
<name>A0A0A0D8F3_9PROT</name>
<dbReference type="Gene3D" id="3.30.465.10">
    <property type="match status" value="2"/>
</dbReference>
<organism evidence="4 5">
    <name type="scientific">Inquilinus limosus MP06</name>
    <dbReference type="NCBI Taxonomy" id="1398085"/>
    <lineage>
        <taxon>Bacteria</taxon>
        <taxon>Pseudomonadati</taxon>
        <taxon>Pseudomonadota</taxon>
        <taxon>Alphaproteobacteria</taxon>
        <taxon>Rhodospirillales</taxon>
        <taxon>Rhodospirillaceae</taxon>
        <taxon>Inquilinus</taxon>
    </lineage>
</organism>
<feature type="domain" description="FAD-binding PCMH-type" evidence="3">
    <location>
        <begin position="1"/>
        <end position="222"/>
    </location>
</feature>